<dbReference type="Gene3D" id="3.50.50.60">
    <property type="entry name" value="FAD/NAD(P)-binding domain"/>
    <property type="match status" value="2"/>
</dbReference>
<feature type="region of interest" description="Disordered" evidence="1">
    <location>
        <begin position="1"/>
        <end position="35"/>
    </location>
</feature>
<evidence type="ECO:0000259" key="2">
    <source>
        <dbReference type="Pfam" id="PF01593"/>
    </source>
</evidence>
<dbReference type="PANTHER" id="PTHR42923:SF43">
    <property type="entry name" value="AMINE OXIDASE"/>
    <property type="match status" value="1"/>
</dbReference>
<dbReference type="Proteomes" id="UP001500893">
    <property type="component" value="Unassembled WGS sequence"/>
</dbReference>
<dbReference type="SUPFAM" id="SSF51905">
    <property type="entry name" value="FAD/NAD(P)-binding domain"/>
    <property type="match status" value="1"/>
</dbReference>
<dbReference type="InterPro" id="IPR050464">
    <property type="entry name" value="Zeta_carotene_desat/Oxidored"/>
</dbReference>
<dbReference type="EMBL" id="BAAAVM010000037">
    <property type="protein sequence ID" value="GAA3142293.1"/>
    <property type="molecule type" value="Genomic_DNA"/>
</dbReference>
<comment type="caution">
    <text evidence="3">The sequence shown here is derived from an EMBL/GenBank/DDBJ whole genome shotgun (WGS) entry which is preliminary data.</text>
</comment>
<dbReference type="Pfam" id="PF01593">
    <property type="entry name" value="Amino_oxidase"/>
    <property type="match status" value="1"/>
</dbReference>
<dbReference type="PANTHER" id="PTHR42923">
    <property type="entry name" value="PROTOPORPHYRINOGEN OXIDASE"/>
    <property type="match status" value="1"/>
</dbReference>
<gene>
    <name evidence="3" type="ORF">GCM10010521_31190</name>
</gene>
<sequence>MTASGRPGGARHGRDRRARRLPAPPGERRVDGDRPTTAVVGGGIAGLAAATALAERGVAVTVYERQPYLGGRAGGWPTGLRDGTAVTMSRGFHAFFRQYYNLRGLLRRTDPGLRRLTGLPDYPLLHASGTRDSFRHVPRTPPWSALGFAALSPSFTVRELRGVNPAAALPLLDVRVPEIYDRLDHTSAHDFLDAVRFPEQARHLAFEVFSRSFFADPRLLSAAEMALMFHIYFLGSAEGLLFDVPSAPFPTALWNPLADYLRRHGAEVRTSTAVEHITPTGSGYRVTTDQDERHHDTVVLALDTAGLRGVVARSERLGDAPWRERVARLRTAPPFLVTRLWLDRPVAPERPGFLGTGGFATLDNISVLERWEDEAARWSSRTGGSVVELHAYAVPAGAARDVEEKRLIEQMHHVYPETRSAGIVDARHEWREDCPLFPVGGYRDRPTVRTPDPGLVVAGDLVRTDLPVALMERAATTGFLAANVLLERWGLRGVSLWTVPHRGRNAVLRGLARWGRAEPDGTRASPR</sequence>
<accession>A0ABP6NBA7</accession>
<reference evidence="4" key="1">
    <citation type="journal article" date="2019" name="Int. J. Syst. Evol. Microbiol.">
        <title>The Global Catalogue of Microorganisms (GCM) 10K type strain sequencing project: providing services to taxonomists for standard genome sequencing and annotation.</title>
        <authorList>
            <consortium name="The Broad Institute Genomics Platform"/>
            <consortium name="The Broad Institute Genome Sequencing Center for Infectious Disease"/>
            <person name="Wu L."/>
            <person name="Ma J."/>
        </authorList>
    </citation>
    <scope>NUCLEOTIDE SEQUENCE [LARGE SCALE GENOMIC DNA]</scope>
    <source>
        <strain evidence="4">JCM 11574</strain>
    </source>
</reference>
<evidence type="ECO:0000313" key="3">
    <source>
        <dbReference type="EMBL" id="GAA3142293.1"/>
    </source>
</evidence>
<proteinExistence type="predicted"/>
<protein>
    <submittedName>
        <fullName evidence="3">FAD-dependent oxidoreductase</fullName>
    </submittedName>
</protein>
<evidence type="ECO:0000256" key="1">
    <source>
        <dbReference type="SAM" id="MobiDB-lite"/>
    </source>
</evidence>
<evidence type="ECO:0000313" key="4">
    <source>
        <dbReference type="Proteomes" id="UP001500893"/>
    </source>
</evidence>
<feature type="compositionally biased region" description="Basic residues" evidence="1">
    <location>
        <begin position="9"/>
        <end position="20"/>
    </location>
</feature>
<keyword evidence="4" id="KW-1185">Reference proteome</keyword>
<dbReference type="InterPro" id="IPR002937">
    <property type="entry name" value="Amino_oxidase"/>
</dbReference>
<dbReference type="InterPro" id="IPR036188">
    <property type="entry name" value="FAD/NAD-bd_sf"/>
</dbReference>
<dbReference type="RefSeq" id="WP_345051654.1">
    <property type="nucleotide sequence ID" value="NZ_BAAAVM010000037.1"/>
</dbReference>
<name>A0ABP6NBA7_9ACTN</name>
<organism evidence="3 4">
    <name type="scientific">Streptomyces rameus</name>
    <dbReference type="NCBI Taxonomy" id="68261"/>
    <lineage>
        <taxon>Bacteria</taxon>
        <taxon>Bacillati</taxon>
        <taxon>Actinomycetota</taxon>
        <taxon>Actinomycetes</taxon>
        <taxon>Kitasatosporales</taxon>
        <taxon>Streptomycetaceae</taxon>
        <taxon>Streptomyces</taxon>
    </lineage>
</organism>
<feature type="domain" description="Amine oxidase" evidence="2">
    <location>
        <begin position="44"/>
        <end position="486"/>
    </location>
</feature>
<dbReference type="PRINTS" id="PR00419">
    <property type="entry name" value="ADXRDTASE"/>
</dbReference>